<comment type="caution">
    <text evidence="2">The sequence shown here is derived from an EMBL/GenBank/DDBJ whole genome shotgun (WGS) entry which is preliminary data.</text>
</comment>
<evidence type="ECO:0000256" key="1">
    <source>
        <dbReference type="SAM" id="MobiDB-lite"/>
    </source>
</evidence>
<evidence type="ECO:0000313" key="2">
    <source>
        <dbReference type="EMBL" id="KAL5111969.1"/>
    </source>
</evidence>
<dbReference type="Proteomes" id="UP001651158">
    <property type="component" value="Unassembled WGS sequence"/>
</dbReference>
<sequence>MRVGTIERVPVSIGLAPREKSLLEGEGGDEGEVEEESENRDRNTTFGCVRASFRGLRTNSLAHRHCHRPIATRR</sequence>
<evidence type="ECO:0000313" key="3">
    <source>
        <dbReference type="Proteomes" id="UP001651158"/>
    </source>
</evidence>
<reference evidence="2 3" key="1">
    <citation type="journal article" date="2022" name="Front. Cell. Infect. Microbiol.">
        <title>The Genomes of Two Strains of Taenia crassiceps the Animal Model for the Study of Human Cysticercosis.</title>
        <authorList>
            <person name="Bobes R.J."/>
            <person name="Estrada K."/>
            <person name="Rios-Valencia D.G."/>
            <person name="Calderon-Gallegos A."/>
            <person name="de la Torre P."/>
            <person name="Carrero J.C."/>
            <person name="Sanchez-Flores A."/>
            <person name="Laclette J.P."/>
        </authorList>
    </citation>
    <scope>NUCLEOTIDE SEQUENCE [LARGE SCALE GENOMIC DNA]</scope>
    <source>
        <strain evidence="2">WFUcys</strain>
    </source>
</reference>
<gene>
    <name evidence="2" type="ORF">TcWFU_004452</name>
</gene>
<keyword evidence="3" id="KW-1185">Reference proteome</keyword>
<feature type="region of interest" description="Disordered" evidence="1">
    <location>
        <begin position="19"/>
        <end position="43"/>
    </location>
</feature>
<proteinExistence type="predicted"/>
<organism evidence="2 3">
    <name type="scientific">Taenia crassiceps</name>
    <dbReference type="NCBI Taxonomy" id="6207"/>
    <lineage>
        <taxon>Eukaryota</taxon>
        <taxon>Metazoa</taxon>
        <taxon>Spiralia</taxon>
        <taxon>Lophotrochozoa</taxon>
        <taxon>Platyhelminthes</taxon>
        <taxon>Cestoda</taxon>
        <taxon>Eucestoda</taxon>
        <taxon>Cyclophyllidea</taxon>
        <taxon>Taeniidae</taxon>
        <taxon>Taenia</taxon>
    </lineage>
</organism>
<dbReference type="EMBL" id="JAKROA010000001">
    <property type="protein sequence ID" value="KAL5111969.1"/>
    <property type="molecule type" value="Genomic_DNA"/>
</dbReference>
<feature type="compositionally biased region" description="Acidic residues" evidence="1">
    <location>
        <begin position="26"/>
        <end position="38"/>
    </location>
</feature>
<name>A0ABR4QRA8_9CEST</name>
<accession>A0ABR4QRA8</accession>
<protein>
    <submittedName>
        <fullName evidence="2">Uncharacterized protein</fullName>
    </submittedName>
</protein>